<reference evidence="3 4" key="1">
    <citation type="submission" date="2017-10" db="EMBL/GenBank/DDBJ databases">
        <title>Analysis of the genome sequences of Rhizobium populations associated to common bean (phaseolus vulgaris).</title>
        <authorList>
            <person name="Bustos P."/>
            <person name="Santamaria R.I."/>
            <person name="Miranda-Sanchez F."/>
            <person name="Perez-Carrascal O."/>
            <person name="Juarez S."/>
            <person name="Lozano L."/>
            <person name="Martinez-Flores I."/>
            <person name="Vinuesa P."/>
            <person name="Martinez-Romero E."/>
            <person name="Cevallos M.A."/>
            <person name="Romero D."/>
            <person name="Davila G."/>
            <person name="Gonzalez V."/>
        </authorList>
    </citation>
    <scope>NUCLEOTIDE SEQUENCE [LARGE SCALE GENOMIC DNA]</scope>
    <source>
        <strain evidence="3 4">NXT3</strain>
        <plasmid evidence="4">Plasmid psfrenxt3a</plasmid>
    </source>
</reference>
<evidence type="ECO:0000313" key="3">
    <source>
        <dbReference type="EMBL" id="AUX78645.1"/>
    </source>
</evidence>
<keyword evidence="3" id="KW-0614">Plasmid</keyword>
<organism evidence="3 4">
    <name type="scientific">Rhizobium fredii</name>
    <name type="common">Sinorhizobium fredii</name>
    <dbReference type="NCBI Taxonomy" id="380"/>
    <lineage>
        <taxon>Bacteria</taxon>
        <taxon>Pseudomonadati</taxon>
        <taxon>Pseudomonadota</taxon>
        <taxon>Alphaproteobacteria</taxon>
        <taxon>Hyphomicrobiales</taxon>
        <taxon>Rhizobiaceae</taxon>
        <taxon>Sinorhizobium/Ensifer group</taxon>
        <taxon>Sinorhizobium</taxon>
    </lineage>
</organism>
<evidence type="ECO:0000256" key="1">
    <source>
        <dbReference type="SAM" id="MobiDB-lite"/>
    </source>
</evidence>
<gene>
    <name evidence="3" type="ORF">NXT3_PA00359</name>
</gene>
<feature type="domain" description="DUF5801" evidence="2">
    <location>
        <begin position="476"/>
        <end position="628"/>
    </location>
</feature>
<proteinExistence type="predicted"/>
<feature type="domain" description="DUF5801" evidence="2">
    <location>
        <begin position="830"/>
        <end position="982"/>
    </location>
</feature>
<dbReference type="EMBL" id="CP024308">
    <property type="protein sequence ID" value="AUX78645.1"/>
    <property type="molecule type" value="Genomic_DNA"/>
</dbReference>
<protein>
    <recommendedName>
        <fullName evidence="2">DUF5801 domain-containing protein</fullName>
    </recommendedName>
</protein>
<evidence type="ECO:0000313" key="4">
    <source>
        <dbReference type="Proteomes" id="UP000239340"/>
    </source>
</evidence>
<sequence length="1355" mass="136903">MAIVITSTGVFAVLDETDGLQNATATPAPPSPSGDADDNDILSSSLPAPFSSRLTSYSLTVDEAALSGYTGANTGANIINITGATASTDLALTGANGAAFPDYETGATSTFSSGLFAVADDGTISEIFLFTDPTNNNIVYGVAGDSGDDPIVFAVYLEEVKTSGITTGAKMWSVLADGYTLAHTTDGSSVAAHDDFLDLTNKLFVSAIAENDFSFANAPSGQNLFMMFGNTTLAILVTGEDPANQSAGQNVSNDGDTVNTGQGGGATTLGTEGQQIKAQKALVVTFVTGANSNFLVPGLTPTEANLESNIAFSGYAQDVTGAAITISQMTPGSASTTASVELQAFLTADTSGTGYIDNNPLTTGDAAVAIASVQVIRGGVDVTGTLGVNVTISGGIATIMGVKDDDIIQYTTTGDHNRVLIRNDQPATGQGSNVAFDLGGFTITQVSSDVEEVGSKVRFEDDGPDAVAKNVAGPTATLDESPLPTSGDGVNSVTIAATTIAALFETPDFGEDGQGSVSYTLSGTAGAQTGLWLTGESGAANEILLVKVSDTQWEGRKAGAGGTLAFTVSINGTTGAVTVTRSAATLEHTVDGSSAAAHDDALTMAATANLFVVQHVTDGDGDTDSATATNPLTIKFEDDGPDAVAKNVAGPTATLDESPLPTAGDGVNSVTIAATTIAALFETPDFGSDGQGSVSYTLSGIDGAQTGLWLTGESGAANEILLVKVSDTQWEGRKAGAGGTLAFTVSINGTTGAVTVTRSSATLEHTVDGSSAAAHDDALTMAATANLFVVQHVTDGDGDTDSATATNPLTIKFEDDGPDAVAKNVAGPTATLDESPLPTSGDGVNSVTIAATTIAALFETPDFGEDGQGSVSYTLSGTAGAQTGLWLTGESGAANEILLVKVSDTQWEGRKAGAGGTLAFTVSINGTTGAVTVTRSAATLEHTVDGSSAAAHDDALTMAATANLFVVQHVTDGDGDTDSATATNPLTIKFEDDGPAVTVDNSSGTYDAGAQGTWDDNDPGSDGFESLSVNFDSYEIDDDGLVTVDAALIKTGEFTFTGSITDDFNSDGADETVGFTLTFDPVNDTYDLDVTTPPPTTRTFDTSQGSLKAGGPDAVQTLLFGGSEAGADDIVFFGVVATAPIQGVSSPPTNDIEDLVVEGAGDLTEAQIEGLFPIPSLINPSTQMNVSTSGIGINNNNLNGASEGAGTGAFAGTSITSGDESFVVNPETVVDKVTVFIDNSVGGYNPATEDLYFTVYYTDGTIQAATKVAAGMLTPVTSGVAAGGFSFEIDGGAKQIDAVQLTMGQGTIKIPVIAFSVEQVFDPEALQLDFTATLFDGDGDSSSDSFSIDLIEAVV</sequence>
<dbReference type="RefSeq" id="WP_104840299.1">
    <property type="nucleotide sequence ID" value="NZ_CP024308.1"/>
</dbReference>
<feature type="domain" description="DUF5801" evidence="2">
    <location>
        <begin position="653"/>
        <end position="805"/>
    </location>
</feature>
<dbReference type="Proteomes" id="UP000239340">
    <property type="component" value="Plasmid pSfreNXT3a"/>
</dbReference>
<accession>A0A2L0HB02</accession>
<dbReference type="InterPro" id="IPR043824">
    <property type="entry name" value="DUF5801"/>
</dbReference>
<feature type="region of interest" description="Disordered" evidence="1">
    <location>
        <begin position="21"/>
        <end position="42"/>
    </location>
</feature>
<name>A0A2L0HB02_RHIFR</name>
<geneLocation type="plasmid" evidence="4">
    <name>psfrenxt3a</name>
</geneLocation>
<evidence type="ECO:0000259" key="2">
    <source>
        <dbReference type="Pfam" id="PF19116"/>
    </source>
</evidence>
<dbReference type="Pfam" id="PF19116">
    <property type="entry name" value="DUF5801"/>
    <property type="match status" value="3"/>
</dbReference>